<evidence type="ECO:0000313" key="3">
    <source>
        <dbReference type="Proteomes" id="UP001197328"/>
    </source>
</evidence>
<name>A0ABQ7S0Z7_PICAN</name>
<accession>A0ABQ7S0Z7</accession>
<dbReference type="EMBL" id="JAHLVD010000003">
    <property type="protein sequence ID" value="KAG7851029.1"/>
    <property type="molecule type" value="Genomic_DNA"/>
</dbReference>
<protein>
    <submittedName>
        <fullName evidence="2">Uncharacterized protein</fullName>
    </submittedName>
</protein>
<keyword evidence="3" id="KW-1185">Reference proteome</keyword>
<sequence length="69" mass="7710">MSSDRSGVLCPSPTVPERKNTELSLDSHRFGTVLRKQYARRFEEPTSSLGRSSARPENHYRGEAQSTSA</sequence>
<organism evidence="2 3">
    <name type="scientific">Pichia angusta</name>
    <name type="common">Yeast</name>
    <name type="synonym">Hansenula polymorpha</name>
    <dbReference type="NCBI Taxonomy" id="870730"/>
    <lineage>
        <taxon>Eukaryota</taxon>
        <taxon>Fungi</taxon>
        <taxon>Dikarya</taxon>
        <taxon>Ascomycota</taxon>
        <taxon>Saccharomycotina</taxon>
        <taxon>Pichiomycetes</taxon>
        <taxon>Pichiales</taxon>
        <taxon>Pichiaceae</taxon>
        <taxon>Ogataea</taxon>
    </lineage>
</organism>
<comment type="caution">
    <text evidence="2">The sequence shown here is derived from an EMBL/GenBank/DDBJ whole genome shotgun (WGS) entry which is preliminary data.</text>
</comment>
<reference evidence="2 3" key="1">
    <citation type="journal article" date="2021" name="G3 (Bethesda)">
        <title>Genomic diversity, chromosomal rearrangements, and interspecies hybridization in the ogataea polymorpha species complex.</title>
        <authorList>
            <person name="Hanson S.J."/>
            <person name="Cinneide E.O."/>
            <person name="Salzberg L.I."/>
            <person name="Wolfe K.H."/>
            <person name="McGowan J."/>
            <person name="Fitzpatrick D.A."/>
            <person name="Matlin K."/>
        </authorList>
    </citation>
    <scope>NUCLEOTIDE SEQUENCE [LARGE SCALE GENOMIC DNA]</scope>
    <source>
        <strain evidence="2">51-138</strain>
    </source>
</reference>
<evidence type="ECO:0000256" key="1">
    <source>
        <dbReference type="SAM" id="MobiDB-lite"/>
    </source>
</evidence>
<gene>
    <name evidence="2" type="ORF">KL940_001606</name>
</gene>
<feature type="region of interest" description="Disordered" evidence="1">
    <location>
        <begin position="40"/>
        <end position="69"/>
    </location>
</feature>
<evidence type="ECO:0000313" key="2">
    <source>
        <dbReference type="EMBL" id="KAG7851029.1"/>
    </source>
</evidence>
<proteinExistence type="predicted"/>
<dbReference type="Proteomes" id="UP001197328">
    <property type="component" value="Unassembled WGS sequence"/>
</dbReference>
<feature type="region of interest" description="Disordered" evidence="1">
    <location>
        <begin position="1"/>
        <end position="23"/>
    </location>
</feature>